<dbReference type="AlphaFoldDB" id="A0A2W2BB21"/>
<dbReference type="Pfam" id="PF05721">
    <property type="entry name" value="PhyH"/>
    <property type="match status" value="1"/>
</dbReference>
<dbReference type="Gene3D" id="2.60.120.620">
    <property type="entry name" value="q2cbj1_9rhob like domain"/>
    <property type="match status" value="1"/>
</dbReference>
<keyword evidence="3" id="KW-1185">Reference proteome</keyword>
<sequence length="249" mass="28060">MQLSPQDIAQFRATGYLVIRSLFAGRQLADLIRWTDDVEGWPETPGKAMKYFERSRSDGARLLQRIENVYPYHEGFQGLCDGDLRGISTQLLGGEAVLFKEKINFKLPGGAGFEPHQDAQADWGKYSAFHLTAMVSVDPCTIENGCLEMVSGHHDRGLIGDLWAPLNAEQMQGMDFVAVPTAPGDAIFFDSYAPHRSAPNVTGKPRRVLYITYNRAADGDWREQYYADKRRSFPPDCEREPGKVYEYKV</sequence>
<comment type="cofactor">
    <cofactor evidence="1">
        <name>Fe(2+)</name>
        <dbReference type="ChEBI" id="CHEBI:29033"/>
    </cofactor>
</comment>
<dbReference type="Proteomes" id="UP000248795">
    <property type="component" value="Unassembled WGS sequence"/>
</dbReference>
<reference evidence="3" key="1">
    <citation type="submission" date="2018-06" db="EMBL/GenBank/DDBJ databases">
        <title>Aestuariibacter litoralis strain KCTC 52945T.</title>
        <authorList>
            <person name="Li X."/>
            <person name="Salam N."/>
            <person name="Li J.-L."/>
            <person name="Chen Y.-M."/>
            <person name="Yang Z.-W."/>
            <person name="Zhang L.-Y."/>
            <person name="Han M.-X."/>
            <person name="Xiao M."/>
            <person name="Li W.-J."/>
        </authorList>
    </citation>
    <scope>NUCLEOTIDE SEQUENCE [LARGE SCALE GENOMIC DNA]</scope>
    <source>
        <strain evidence="3">KCTC 52945</strain>
    </source>
</reference>
<keyword evidence="2" id="KW-0560">Oxidoreductase</keyword>
<accession>A0A2W2BB21</accession>
<dbReference type="GO" id="GO:0005506">
    <property type="term" value="F:iron ion binding"/>
    <property type="evidence" value="ECO:0007669"/>
    <property type="project" value="UniProtKB-ARBA"/>
</dbReference>
<keyword evidence="2" id="KW-0223">Dioxygenase</keyword>
<evidence type="ECO:0000313" key="2">
    <source>
        <dbReference type="EMBL" id="PZF77328.1"/>
    </source>
</evidence>
<name>A0A2W2BB21_9HYPH</name>
<dbReference type="GO" id="GO:0016706">
    <property type="term" value="F:2-oxoglutarate-dependent dioxygenase activity"/>
    <property type="evidence" value="ECO:0007669"/>
    <property type="project" value="UniProtKB-ARBA"/>
</dbReference>
<dbReference type="SUPFAM" id="SSF51197">
    <property type="entry name" value="Clavaminate synthase-like"/>
    <property type="match status" value="1"/>
</dbReference>
<organism evidence="2 3">
    <name type="scientific">Aestuariivirga litoralis</name>
    <dbReference type="NCBI Taxonomy" id="2650924"/>
    <lineage>
        <taxon>Bacteria</taxon>
        <taxon>Pseudomonadati</taxon>
        <taxon>Pseudomonadota</taxon>
        <taxon>Alphaproteobacteria</taxon>
        <taxon>Hyphomicrobiales</taxon>
        <taxon>Aestuariivirgaceae</taxon>
        <taxon>Aestuariivirga</taxon>
    </lineage>
</organism>
<evidence type="ECO:0000256" key="1">
    <source>
        <dbReference type="ARBA" id="ARBA00001954"/>
    </source>
</evidence>
<dbReference type="PANTHER" id="PTHR20883">
    <property type="entry name" value="PHYTANOYL-COA DIOXYGENASE DOMAIN CONTAINING 1"/>
    <property type="match status" value="1"/>
</dbReference>
<evidence type="ECO:0000313" key="3">
    <source>
        <dbReference type="Proteomes" id="UP000248795"/>
    </source>
</evidence>
<comment type="caution">
    <text evidence="2">The sequence shown here is derived from an EMBL/GenBank/DDBJ whole genome shotgun (WGS) entry which is preliminary data.</text>
</comment>
<protein>
    <submittedName>
        <fullName evidence="2">Phytanoyl-CoA dioxygenase family protein</fullName>
    </submittedName>
</protein>
<dbReference type="EMBL" id="QKVK01000003">
    <property type="protein sequence ID" value="PZF77328.1"/>
    <property type="molecule type" value="Genomic_DNA"/>
</dbReference>
<gene>
    <name evidence="2" type="ORF">DK847_08380</name>
</gene>
<proteinExistence type="predicted"/>
<dbReference type="InterPro" id="IPR008775">
    <property type="entry name" value="Phytyl_CoA_dOase-like"/>
</dbReference>
<dbReference type="PANTHER" id="PTHR20883:SF48">
    <property type="entry name" value="ECTOINE DIOXYGENASE"/>
    <property type="match status" value="1"/>
</dbReference>